<protein>
    <submittedName>
        <fullName evidence="2">Uncharacterized protein</fullName>
    </submittedName>
</protein>
<reference evidence="2 3" key="1">
    <citation type="journal article" date="2016" name="Sci. Rep.">
        <title>Peltaster fructicola genome reveals evolution from an invasive phytopathogen to an ectophytic parasite.</title>
        <authorList>
            <person name="Xu C."/>
            <person name="Chen H."/>
            <person name="Gleason M.L."/>
            <person name="Xu J.R."/>
            <person name="Liu H."/>
            <person name="Zhang R."/>
            <person name="Sun G."/>
        </authorList>
    </citation>
    <scope>NUCLEOTIDE SEQUENCE [LARGE SCALE GENOMIC DNA]</scope>
    <source>
        <strain evidence="2 3">LNHT1506</strain>
    </source>
</reference>
<feature type="region of interest" description="Disordered" evidence="1">
    <location>
        <begin position="355"/>
        <end position="383"/>
    </location>
</feature>
<accession>A0A6H0XQ23</accession>
<dbReference type="Gene3D" id="3.40.50.1580">
    <property type="entry name" value="Nucleoside phosphorylase domain"/>
    <property type="match status" value="1"/>
</dbReference>
<name>A0A6H0XQ23_9PEZI</name>
<dbReference type="GO" id="GO:0003824">
    <property type="term" value="F:catalytic activity"/>
    <property type="evidence" value="ECO:0007669"/>
    <property type="project" value="InterPro"/>
</dbReference>
<dbReference type="GO" id="GO:0009116">
    <property type="term" value="P:nucleoside metabolic process"/>
    <property type="evidence" value="ECO:0007669"/>
    <property type="project" value="InterPro"/>
</dbReference>
<dbReference type="PANTHER" id="PTHR46082:SF11">
    <property type="entry name" value="AAA+ ATPASE DOMAIN-CONTAINING PROTEIN-RELATED"/>
    <property type="match status" value="1"/>
</dbReference>
<dbReference type="Proteomes" id="UP000503462">
    <property type="component" value="Chromosome 2"/>
</dbReference>
<gene>
    <name evidence="2" type="ORF">AMS68_002268</name>
</gene>
<evidence type="ECO:0000256" key="1">
    <source>
        <dbReference type="SAM" id="MobiDB-lite"/>
    </source>
</evidence>
<proteinExistence type="predicted"/>
<dbReference type="AlphaFoldDB" id="A0A6H0XQ23"/>
<dbReference type="EMBL" id="CP051140">
    <property type="protein sequence ID" value="QIW96750.1"/>
    <property type="molecule type" value="Genomic_DNA"/>
</dbReference>
<dbReference type="OrthoDB" id="1577640at2759"/>
<dbReference type="SUPFAM" id="SSF53167">
    <property type="entry name" value="Purine and uridine phosphorylases"/>
    <property type="match status" value="1"/>
</dbReference>
<evidence type="ECO:0000313" key="3">
    <source>
        <dbReference type="Proteomes" id="UP000503462"/>
    </source>
</evidence>
<dbReference type="PANTHER" id="PTHR46082">
    <property type="entry name" value="ATP/GTP-BINDING PROTEIN-RELATED"/>
    <property type="match status" value="1"/>
</dbReference>
<dbReference type="InterPro" id="IPR035994">
    <property type="entry name" value="Nucleoside_phosphorylase_sf"/>
</dbReference>
<evidence type="ECO:0000313" key="2">
    <source>
        <dbReference type="EMBL" id="QIW96750.1"/>
    </source>
</evidence>
<organism evidence="2 3">
    <name type="scientific">Peltaster fructicola</name>
    <dbReference type="NCBI Taxonomy" id="286661"/>
    <lineage>
        <taxon>Eukaryota</taxon>
        <taxon>Fungi</taxon>
        <taxon>Dikarya</taxon>
        <taxon>Ascomycota</taxon>
        <taxon>Pezizomycotina</taxon>
        <taxon>Dothideomycetes</taxon>
        <taxon>Dothideomycetes incertae sedis</taxon>
        <taxon>Peltaster</taxon>
    </lineage>
</organism>
<sequence>MASSSVTEDYKVGIICALPLERTAVEAMLDESHEPQSTIAGDHNVYSFGSIGKHNVVIASLGAGTYGTVSAAGVANDIRRSFPQLKYGLMVGIAGGMPRPEEEDGDIRLGDVVVGCTNGVPSIVNYNLGKDTVDGFDIRSELGEPPEALSRAVAALESQHQKQGPTYLLHLSDMLKRNPRLNRPKLKRDYYNMPDSIDQLFNGETEMCRTARCLRDPPDGLDAEKFVRATGDDFHDYPDVFRGTIGSADTLMKNAASRDQAYERVMKQRKAKLLCFEMEASGIVRGWPCLVIRGICDYCDSHKNDSWQNFAAATAAAYAKDLLLRIPPEAVTEAKPVAEVVKAGNVQNVRISHSGSGSVNTSFGSGSQHNYHQSGSNNRQINAGNITTYNEAARELQCMQ</sequence>
<dbReference type="InterPro" id="IPR053137">
    <property type="entry name" value="NLR-like"/>
</dbReference>
<keyword evidence="3" id="KW-1185">Reference proteome</keyword>